<accession>A0ABT3G092</accession>
<sequence>MSMLKRLALVCFAGVLSTSGGERGIWLCVGPESLVNETAPLCELRSAQGWKVERSSMPLAEGIAALPTKPAAILILADDDSPGIEAARLPYHGWLAKHPKEFASDSMFGDLDHDGVPDVPVGRIPAHNPEELAAVIRKILAWEARTPSPEDLSIPVWAGDPGFGRIGDVMAQVSLPFFMQRLRHEAPPWAGFWLMHSEPRSPFCGWVRDSAATFNQRIGQGGLLSAMIGHGRNDSWWITTLPSGPLRYRAEDARSMMGATPAPPHLVFACRCGAFADPEKACLGEEMLFAPGGPVACIAASVDSHPITNYYGSTSLLACLRDEPADTLGQLWVESIRHAHSRRELTKELLVSALEPFVIGTRNPVRDLKADHLLIYNLLGDPATQLFLPRPLRAQVLKVEEGWRWTVEKPEGLPAGAKLLVQQRVPLPNFRLGQPSPEAAGAMQVFREANATLDFRTLRELDSSQE</sequence>
<feature type="domain" description="Gingipain" evidence="1">
    <location>
        <begin position="92"/>
        <end position="386"/>
    </location>
</feature>
<dbReference type="Pfam" id="PF01364">
    <property type="entry name" value="Peptidase_C25"/>
    <property type="match status" value="1"/>
</dbReference>
<dbReference type="InterPro" id="IPR029030">
    <property type="entry name" value="Caspase-like_dom_sf"/>
</dbReference>
<comment type="caution">
    <text evidence="2">The sequence shown here is derived from an EMBL/GenBank/DDBJ whole genome shotgun (WGS) entry which is preliminary data.</text>
</comment>
<organism evidence="2 3">
    <name type="scientific">Luteolibacter rhizosphaerae</name>
    <dbReference type="NCBI Taxonomy" id="2989719"/>
    <lineage>
        <taxon>Bacteria</taxon>
        <taxon>Pseudomonadati</taxon>
        <taxon>Verrucomicrobiota</taxon>
        <taxon>Verrucomicrobiia</taxon>
        <taxon>Verrucomicrobiales</taxon>
        <taxon>Verrucomicrobiaceae</taxon>
        <taxon>Luteolibacter</taxon>
    </lineage>
</organism>
<evidence type="ECO:0000259" key="1">
    <source>
        <dbReference type="Pfam" id="PF01364"/>
    </source>
</evidence>
<dbReference type="InterPro" id="IPR001769">
    <property type="entry name" value="Gingipain"/>
</dbReference>
<reference evidence="2" key="1">
    <citation type="submission" date="2022-10" db="EMBL/GenBank/DDBJ databases">
        <title>Luteolibacter sp. GHJ8, whole genome shotgun sequencing project.</title>
        <authorList>
            <person name="Zhao G."/>
            <person name="Shen L."/>
        </authorList>
    </citation>
    <scope>NUCLEOTIDE SEQUENCE</scope>
    <source>
        <strain evidence="2">GHJ8</strain>
    </source>
</reference>
<dbReference type="RefSeq" id="WP_264512524.1">
    <property type="nucleotide sequence ID" value="NZ_JAPDDR010000003.1"/>
</dbReference>
<keyword evidence="3" id="KW-1185">Reference proteome</keyword>
<dbReference type="SUPFAM" id="SSF52129">
    <property type="entry name" value="Caspase-like"/>
    <property type="match status" value="1"/>
</dbReference>
<gene>
    <name evidence="2" type="ORF">OJ996_06715</name>
</gene>
<proteinExistence type="predicted"/>
<dbReference type="EMBL" id="JAPDDR010000003">
    <property type="protein sequence ID" value="MCW1913255.1"/>
    <property type="molecule type" value="Genomic_DNA"/>
</dbReference>
<protein>
    <submittedName>
        <fullName evidence="2">C25 family cysteine peptidase</fullName>
    </submittedName>
</protein>
<dbReference type="Proteomes" id="UP001165653">
    <property type="component" value="Unassembled WGS sequence"/>
</dbReference>
<evidence type="ECO:0000313" key="3">
    <source>
        <dbReference type="Proteomes" id="UP001165653"/>
    </source>
</evidence>
<dbReference type="Gene3D" id="3.40.50.1460">
    <property type="match status" value="1"/>
</dbReference>
<evidence type="ECO:0000313" key="2">
    <source>
        <dbReference type="EMBL" id="MCW1913255.1"/>
    </source>
</evidence>
<name>A0ABT3G092_9BACT</name>